<proteinExistence type="predicted"/>
<name>A0AAV8YAT6_9CUCU</name>
<organism evidence="1 2">
    <name type="scientific">Aromia moschata</name>
    <dbReference type="NCBI Taxonomy" id="1265417"/>
    <lineage>
        <taxon>Eukaryota</taxon>
        <taxon>Metazoa</taxon>
        <taxon>Ecdysozoa</taxon>
        <taxon>Arthropoda</taxon>
        <taxon>Hexapoda</taxon>
        <taxon>Insecta</taxon>
        <taxon>Pterygota</taxon>
        <taxon>Neoptera</taxon>
        <taxon>Endopterygota</taxon>
        <taxon>Coleoptera</taxon>
        <taxon>Polyphaga</taxon>
        <taxon>Cucujiformia</taxon>
        <taxon>Chrysomeloidea</taxon>
        <taxon>Cerambycidae</taxon>
        <taxon>Cerambycinae</taxon>
        <taxon>Callichromatini</taxon>
        <taxon>Aromia</taxon>
    </lineage>
</organism>
<comment type="caution">
    <text evidence="1">The sequence shown here is derived from an EMBL/GenBank/DDBJ whole genome shotgun (WGS) entry which is preliminary data.</text>
</comment>
<sequence>MTKTSKQQEYRRWQTCIQLKETHNFQVMRYGSSRMVHQNITNSQIIFTDEACFTRKGITNLHNYHEYSDVNPHPLSRSFVAFAGPCFVTPHAKHLGARAEASNINND</sequence>
<dbReference type="EMBL" id="JAPWTK010000134">
    <property type="protein sequence ID" value="KAJ8948568.1"/>
    <property type="molecule type" value="Genomic_DNA"/>
</dbReference>
<dbReference type="Proteomes" id="UP001162162">
    <property type="component" value="Unassembled WGS sequence"/>
</dbReference>
<evidence type="ECO:0000313" key="1">
    <source>
        <dbReference type="EMBL" id="KAJ8948568.1"/>
    </source>
</evidence>
<keyword evidence="2" id="KW-1185">Reference proteome</keyword>
<dbReference type="AlphaFoldDB" id="A0AAV8YAT6"/>
<reference evidence="1" key="1">
    <citation type="journal article" date="2023" name="Insect Mol. Biol.">
        <title>Genome sequencing provides insights into the evolution of gene families encoding plant cell wall-degrading enzymes in longhorned beetles.</title>
        <authorList>
            <person name="Shin N.R."/>
            <person name="Okamura Y."/>
            <person name="Kirsch R."/>
            <person name="Pauchet Y."/>
        </authorList>
    </citation>
    <scope>NUCLEOTIDE SEQUENCE</scope>
    <source>
        <tissue evidence="1">Midgut</tissue>
    </source>
</reference>
<evidence type="ECO:0000313" key="2">
    <source>
        <dbReference type="Proteomes" id="UP001162162"/>
    </source>
</evidence>
<gene>
    <name evidence="1" type="ORF">NQ318_007571</name>
</gene>
<protein>
    <recommendedName>
        <fullName evidence="3">Tc1-like transposase DDE domain-containing protein</fullName>
    </recommendedName>
</protein>
<accession>A0AAV8YAT6</accession>
<evidence type="ECO:0008006" key="3">
    <source>
        <dbReference type="Google" id="ProtNLM"/>
    </source>
</evidence>